<feature type="compositionally biased region" description="Acidic residues" evidence="6">
    <location>
        <begin position="1"/>
        <end position="18"/>
    </location>
</feature>
<sequence length="130" mass="15202">MRMLNQDDESEENTEVTWEDQQKINTFSRLNTRCTDLEEKIAKQRLEKEALDDLAMELELADEDEPVEYKIGEAFFHISLKRAQTLIQKDQESIESEISGLQGKIDQCQQEMKDLKVTLYAKFGKQINLD</sequence>
<proteinExistence type="inferred from homology"/>
<evidence type="ECO:0000256" key="6">
    <source>
        <dbReference type="SAM" id="MobiDB-lite"/>
    </source>
</evidence>
<dbReference type="PANTHER" id="PTHR21100:SF9">
    <property type="entry name" value="PREFOLDIN SUBUNIT 4"/>
    <property type="match status" value="1"/>
</dbReference>
<dbReference type="PIRSF" id="PIRSF016477">
    <property type="entry name" value="Prefoldin_subunit_4"/>
    <property type="match status" value="1"/>
</dbReference>
<feature type="coiled-coil region" evidence="5">
    <location>
        <begin position="27"/>
        <end position="61"/>
    </location>
</feature>
<dbReference type="GO" id="GO:0006457">
    <property type="term" value="P:protein folding"/>
    <property type="evidence" value="ECO:0007669"/>
    <property type="project" value="UniProtKB-UniRule"/>
</dbReference>
<keyword evidence="2 4" id="KW-0143">Chaperone</keyword>
<dbReference type="FunFam" id="1.10.287.370:FF:000005">
    <property type="entry name" value="Prefoldin subunit 4"/>
    <property type="match status" value="1"/>
</dbReference>
<dbReference type="Gene3D" id="1.10.287.370">
    <property type="match status" value="1"/>
</dbReference>
<accession>A0A8H3HJ92</accession>
<dbReference type="InterPro" id="IPR016661">
    <property type="entry name" value="PFDN4"/>
</dbReference>
<dbReference type="Pfam" id="PF01920">
    <property type="entry name" value="Prefoldin_2"/>
    <property type="match status" value="1"/>
</dbReference>
<keyword evidence="5" id="KW-0175">Coiled coil</keyword>
<dbReference type="EMBL" id="CAJMXA010003863">
    <property type="protein sequence ID" value="CAE6517992.1"/>
    <property type="molecule type" value="Genomic_DNA"/>
</dbReference>
<evidence type="ECO:0000313" key="8">
    <source>
        <dbReference type="Proteomes" id="UP000663853"/>
    </source>
</evidence>
<evidence type="ECO:0000256" key="3">
    <source>
        <dbReference type="ARBA" id="ARBA00024667"/>
    </source>
</evidence>
<comment type="function">
    <text evidence="3 4">Binds specifically to cytosolic chaperonin (c-CPN) and transfers target proteins to it. Binds to nascent polypeptide chain and promotes folding in an environment in which there are many competing pathways for nonnative proteins.</text>
</comment>
<evidence type="ECO:0000256" key="2">
    <source>
        <dbReference type="ARBA" id="ARBA00023186"/>
    </source>
</evidence>
<gene>
    <name evidence="7" type="ORF">RDB_LOCUS140472</name>
</gene>
<evidence type="ECO:0000256" key="1">
    <source>
        <dbReference type="ARBA" id="ARBA00008045"/>
    </source>
</evidence>
<dbReference type="InterPro" id="IPR009053">
    <property type="entry name" value="Prefoldin"/>
</dbReference>
<evidence type="ECO:0000256" key="4">
    <source>
        <dbReference type="PIRNR" id="PIRNR016477"/>
    </source>
</evidence>
<feature type="coiled-coil region" evidence="5">
    <location>
        <begin position="91"/>
        <end position="118"/>
    </location>
</feature>
<comment type="subunit">
    <text evidence="4">Heterohexamer of two PFD-alpha type and four PFD-beta type subunits.</text>
</comment>
<dbReference type="AlphaFoldDB" id="A0A8H3HJ92"/>
<reference evidence="7" key="1">
    <citation type="submission" date="2021-01" db="EMBL/GenBank/DDBJ databases">
        <authorList>
            <person name="Kaushik A."/>
        </authorList>
    </citation>
    <scope>NUCLEOTIDE SEQUENCE</scope>
    <source>
        <strain evidence="7">AG6-10EEA</strain>
    </source>
</reference>
<dbReference type="CDD" id="cd23165">
    <property type="entry name" value="Prefoldin_4"/>
    <property type="match status" value="1"/>
</dbReference>
<evidence type="ECO:0000313" key="7">
    <source>
        <dbReference type="EMBL" id="CAE6517992.1"/>
    </source>
</evidence>
<name>A0A8H3HJ92_9AGAM</name>
<dbReference type="GO" id="GO:0005737">
    <property type="term" value="C:cytoplasm"/>
    <property type="evidence" value="ECO:0007669"/>
    <property type="project" value="TreeGrafter"/>
</dbReference>
<dbReference type="SUPFAM" id="SSF46579">
    <property type="entry name" value="Prefoldin"/>
    <property type="match status" value="1"/>
</dbReference>
<dbReference type="GO" id="GO:0051082">
    <property type="term" value="F:unfolded protein binding"/>
    <property type="evidence" value="ECO:0007669"/>
    <property type="project" value="InterPro"/>
</dbReference>
<dbReference type="PANTHER" id="PTHR21100">
    <property type="entry name" value="PREFOLDIN SUBUNIT 4"/>
    <property type="match status" value="1"/>
</dbReference>
<comment type="caution">
    <text evidence="7">The sequence shown here is derived from an EMBL/GenBank/DDBJ whole genome shotgun (WGS) entry which is preliminary data.</text>
</comment>
<protein>
    <recommendedName>
        <fullName evidence="4">Prefoldin subunit 4</fullName>
    </recommendedName>
</protein>
<dbReference type="GO" id="GO:0016272">
    <property type="term" value="C:prefoldin complex"/>
    <property type="evidence" value="ECO:0007669"/>
    <property type="project" value="UniProtKB-UniRule"/>
</dbReference>
<evidence type="ECO:0000256" key="5">
    <source>
        <dbReference type="SAM" id="Coils"/>
    </source>
</evidence>
<feature type="region of interest" description="Disordered" evidence="6">
    <location>
        <begin position="1"/>
        <end position="20"/>
    </location>
</feature>
<dbReference type="Proteomes" id="UP000663853">
    <property type="component" value="Unassembled WGS sequence"/>
</dbReference>
<organism evidence="7 8">
    <name type="scientific">Rhizoctonia solani</name>
    <dbReference type="NCBI Taxonomy" id="456999"/>
    <lineage>
        <taxon>Eukaryota</taxon>
        <taxon>Fungi</taxon>
        <taxon>Dikarya</taxon>
        <taxon>Basidiomycota</taxon>
        <taxon>Agaricomycotina</taxon>
        <taxon>Agaricomycetes</taxon>
        <taxon>Cantharellales</taxon>
        <taxon>Ceratobasidiaceae</taxon>
        <taxon>Rhizoctonia</taxon>
    </lineage>
</organism>
<comment type="similarity">
    <text evidence="1 4">Belongs to the prefoldin subunit beta family.</text>
</comment>
<dbReference type="InterPro" id="IPR002777">
    <property type="entry name" value="PFD_beta-like"/>
</dbReference>